<protein>
    <recommendedName>
        <fullName evidence="8">Pseudouridine synthase I TruA alpha/beta domain-containing protein</fullName>
    </recommendedName>
</protein>
<dbReference type="EMBL" id="CM035416">
    <property type="protein sequence ID" value="KAH7425694.1"/>
    <property type="molecule type" value="Genomic_DNA"/>
</dbReference>
<feature type="active site" description="Nucleophile" evidence="5">
    <location>
        <position position="132"/>
    </location>
</feature>
<dbReference type="Proteomes" id="UP000825935">
    <property type="component" value="Chromosome 11"/>
</dbReference>
<dbReference type="GO" id="GO:1990481">
    <property type="term" value="P:mRNA pseudouridine synthesis"/>
    <property type="evidence" value="ECO:0007669"/>
    <property type="project" value="TreeGrafter"/>
</dbReference>
<evidence type="ECO:0000256" key="6">
    <source>
        <dbReference type="PIRSR" id="PIRSR641708-2"/>
    </source>
</evidence>
<dbReference type="InterPro" id="IPR001406">
    <property type="entry name" value="PsdUridine_synth_TruA"/>
</dbReference>
<organism evidence="9 10">
    <name type="scientific">Ceratopteris richardii</name>
    <name type="common">Triangle waterfern</name>
    <dbReference type="NCBI Taxonomy" id="49495"/>
    <lineage>
        <taxon>Eukaryota</taxon>
        <taxon>Viridiplantae</taxon>
        <taxon>Streptophyta</taxon>
        <taxon>Embryophyta</taxon>
        <taxon>Tracheophyta</taxon>
        <taxon>Polypodiopsida</taxon>
        <taxon>Polypodiidae</taxon>
        <taxon>Polypodiales</taxon>
        <taxon>Pteridineae</taxon>
        <taxon>Pteridaceae</taxon>
        <taxon>Parkerioideae</taxon>
        <taxon>Ceratopteris</taxon>
    </lineage>
</organism>
<evidence type="ECO:0000256" key="2">
    <source>
        <dbReference type="ARBA" id="ARBA00022694"/>
    </source>
</evidence>
<dbReference type="GO" id="GO:0005634">
    <property type="term" value="C:nucleus"/>
    <property type="evidence" value="ECO:0007669"/>
    <property type="project" value="TreeGrafter"/>
</dbReference>
<evidence type="ECO:0000259" key="8">
    <source>
        <dbReference type="Pfam" id="PF01416"/>
    </source>
</evidence>
<evidence type="ECO:0000313" key="9">
    <source>
        <dbReference type="EMBL" id="KAH7425694.1"/>
    </source>
</evidence>
<dbReference type="InterPro" id="IPR020094">
    <property type="entry name" value="TruA/RsuA/RluB/E/F_N"/>
</dbReference>
<dbReference type="EMBL" id="CM035416">
    <property type="protein sequence ID" value="KAH7425693.1"/>
    <property type="molecule type" value="Genomic_DNA"/>
</dbReference>
<evidence type="ECO:0000313" key="10">
    <source>
        <dbReference type="Proteomes" id="UP000825935"/>
    </source>
</evidence>
<feature type="region of interest" description="Disordered" evidence="7">
    <location>
        <begin position="281"/>
        <end position="305"/>
    </location>
</feature>
<feature type="domain" description="Pseudouridine synthase I TruA alpha/beta" evidence="8">
    <location>
        <begin position="338"/>
        <end position="416"/>
    </location>
</feature>
<dbReference type="AlphaFoldDB" id="A0A8T2TWE4"/>
<sequence length="533" mass="60643">MASFQSTRVGGSQWHSMSAFWMTFRQGSLRKWQRTVCSPWSRKCLCTIATEQLQPLNSSSSANACKTVKKKVALWVGYVGTNYKGLQIQRTTADGQTIEQELETAIFRAGGILESNFGALEKIGWMRSSRTDKGVHSLSTVITMKLEINPETWRSGDGGIELADRINQYLPRTIKIFSIVPVGKSFDPRRGCRSRLYRYLLPAASVGIIESMSSEEVQQRIFQLRAILSSYVGRYPYHNYTVRSQYRAQYRKKDSTSKKDSLSNENSHQNGKLFIFGADDSHDEDESADDFPLDDSGSSSCDTSASSSMVQAANSIHSAPKIRWLDEIDMKDRISSCHFRSIYSFACGDLQECQGLHYLELNVHGESFMLHQIRKMVGTAVAIMREILPSDIVPISLSCSSRVVLPLAPSEGLFLAGNEFHPFRTSPRPSGSEKPDNLPKLHMSPEVLQRKEQFWHDVLLPHMVTLLRENKTQWEEWLELLERARMNEAEMHETRKAWNDWRTQLEKRKAMENDAVDEISEMRTISLGTERDS</sequence>
<keyword evidence="2" id="KW-0819">tRNA processing</keyword>
<dbReference type="OMA" id="VIGIKSH"/>
<dbReference type="SUPFAM" id="SSF55120">
    <property type="entry name" value="Pseudouridine synthase"/>
    <property type="match status" value="2"/>
</dbReference>
<dbReference type="FunFam" id="3.30.70.580:FF:000002">
    <property type="entry name" value="tRNA pseudouridine synthase"/>
    <property type="match status" value="1"/>
</dbReference>
<feature type="compositionally biased region" description="Low complexity" evidence="7">
    <location>
        <begin position="294"/>
        <end position="305"/>
    </location>
</feature>
<comment type="catalytic activity">
    <reaction evidence="4">
        <text>a uridine in tRNA = a pseudouridine in tRNA</text>
        <dbReference type="Rhea" id="RHEA:54572"/>
        <dbReference type="Rhea" id="RHEA-COMP:13339"/>
        <dbReference type="Rhea" id="RHEA-COMP:13934"/>
        <dbReference type="ChEBI" id="CHEBI:65314"/>
        <dbReference type="ChEBI" id="CHEBI:65315"/>
    </reaction>
</comment>
<dbReference type="Gene3D" id="3.30.70.660">
    <property type="entry name" value="Pseudouridine synthase I, catalytic domain, C-terminal subdomain"/>
    <property type="match status" value="1"/>
</dbReference>
<feature type="binding site" evidence="6">
    <location>
        <position position="197"/>
    </location>
    <ligand>
        <name>substrate</name>
    </ligand>
</feature>
<evidence type="ECO:0000256" key="1">
    <source>
        <dbReference type="ARBA" id="ARBA00009375"/>
    </source>
</evidence>
<feature type="compositionally biased region" description="Acidic residues" evidence="7">
    <location>
        <begin position="281"/>
        <end position="293"/>
    </location>
</feature>
<dbReference type="InterPro" id="IPR020095">
    <property type="entry name" value="PsdUridine_synth_TruA_C"/>
</dbReference>
<dbReference type="InterPro" id="IPR041708">
    <property type="entry name" value="PUS1/PUS2-like"/>
</dbReference>
<keyword evidence="10" id="KW-1185">Reference proteome</keyword>
<evidence type="ECO:0000256" key="5">
    <source>
        <dbReference type="PIRSR" id="PIRSR641708-1"/>
    </source>
</evidence>
<dbReference type="GO" id="GO:0009982">
    <property type="term" value="F:pseudouridine synthase activity"/>
    <property type="evidence" value="ECO:0007669"/>
    <property type="project" value="InterPro"/>
</dbReference>
<dbReference type="Pfam" id="PF01416">
    <property type="entry name" value="PseudoU_synth_1"/>
    <property type="match status" value="1"/>
</dbReference>
<comment type="caution">
    <text evidence="9">The sequence shown here is derived from an EMBL/GenBank/DDBJ whole genome shotgun (WGS) entry which is preliminary data.</text>
</comment>
<name>A0A8T2TWE4_CERRI</name>
<comment type="similarity">
    <text evidence="1">Belongs to the tRNA pseudouridine synthase TruA family.</text>
</comment>
<dbReference type="CDD" id="cd02568">
    <property type="entry name" value="PseudoU_synth_PUS1_PUS2"/>
    <property type="match status" value="1"/>
</dbReference>
<evidence type="ECO:0000256" key="7">
    <source>
        <dbReference type="SAM" id="MobiDB-lite"/>
    </source>
</evidence>
<evidence type="ECO:0000256" key="4">
    <source>
        <dbReference type="ARBA" id="ARBA00036943"/>
    </source>
</evidence>
<reference evidence="9" key="1">
    <citation type="submission" date="2021-08" db="EMBL/GenBank/DDBJ databases">
        <title>WGS assembly of Ceratopteris richardii.</title>
        <authorList>
            <person name="Marchant D.B."/>
            <person name="Chen G."/>
            <person name="Jenkins J."/>
            <person name="Shu S."/>
            <person name="Leebens-Mack J."/>
            <person name="Grimwood J."/>
            <person name="Schmutz J."/>
            <person name="Soltis P."/>
            <person name="Soltis D."/>
            <person name="Chen Z.-H."/>
        </authorList>
    </citation>
    <scope>NUCLEOTIDE SEQUENCE</scope>
    <source>
        <strain evidence="9">Whitten #5841</strain>
        <tissue evidence="9">Leaf</tissue>
    </source>
</reference>
<keyword evidence="3" id="KW-0413">Isomerase</keyword>
<dbReference type="InterPro" id="IPR020097">
    <property type="entry name" value="PsdUridine_synth_TruA_a/b_dom"/>
</dbReference>
<dbReference type="PANTHER" id="PTHR11142">
    <property type="entry name" value="PSEUDOURIDYLATE SYNTHASE"/>
    <property type="match status" value="1"/>
</dbReference>
<proteinExistence type="inferred from homology"/>
<dbReference type="GO" id="GO:0003723">
    <property type="term" value="F:RNA binding"/>
    <property type="evidence" value="ECO:0007669"/>
    <property type="project" value="InterPro"/>
</dbReference>
<dbReference type="OrthoDB" id="10256309at2759"/>
<dbReference type="GO" id="GO:0031119">
    <property type="term" value="P:tRNA pseudouridine synthesis"/>
    <property type="evidence" value="ECO:0007669"/>
    <property type="project" value="InterPro"/>
</dbReference>
<evidence type="ECO:0000256" key="3">
    <source>
        <dbReference type="ARBA" id="ARBA00023235"/>
    </source>
</evidence>
<gene>
    <name evidence="9" type="ORF">KP509_11G066600</name>
</gene>
<dbReference type="Gene3D" id="3.30.70.580">
    <property type="entry name" value="Pseudouridine synthase I, catalytic domain, N-terminal subdomain"/>
    <property type="match status" value="1"/>
</dbReference>
<accession>A0A8T2TWE4</accession>
<dbReference type="InterPro" id="IPR020103">
    <property type="entry name" value="PsdUridine_synth_cat_dom_sf"/>
</dbReference>
<dbReference type="PANTHER" id="PTHR11142:SF9">
    <property type="entry name" value="TRNA PSEUDOURIDINE SYNTHASE-RELATED"/>
    <property type="match status" value="1"/>
</dbReference>